<name>A0A0D2D5P7_9EURO</name>
<proteinExistence type="predicted"/>
<comment type="subcellular location">
    <subcellularLocation>
        <location evidence="1">Membrane</location>
        <topology evidence="1">Multi-pass membrane protein</topology>
    </subcellularLocation>
</comment>
<dbReference type="OrthoDB" id="19923at2759"/>
<dbReference type="SUPFAM" id="SSF103473">
    <property type="entry name" value="MFS general substrate transporter"/>
    <property type="match status" value="1"/>
</dbReference>
<evidence type="ECO:0000256" key="1">
    <source>
        <dbReference type="ARBA" id="ARBA00004141"/>
    </source>
</evidence>
<feature type="transmembrane region" description="Helical" evidence="6">
    <location>
        <begin position="207"/>
        <end position="229"/>
    </location>
</feature>
<gene>
    <name evidence="8" type="ORF">PV06_10356</name>
</gene>
<feature type="transmembrane region" description="Helical" evidence="6">
    <location>
        <begin position="144"/>
        <end position="164"/>
    </location>
</feature>
<evidence type="ECO:0000256" key="3">
    <source>
        <dbReference type="ARBA" id="ARBA00022692"/>
    </source>
</evidence>
<feature type="transmembrane region" description="Helical" evidence="6">
    <location>
        <begin position="341"/>
        <end position="358"/>
    </location>
</feature>
<dbReference type="RefSeq" id="XP_016257941.1">
    <property type="nucleotide sequence ID" value="XM_016411900.1"/>
</dbReference>
<dbReference type="GeneID" id="27362430"/>
<feature type="transmembrane region" description="Helical" evidence="6">
    <location>
        <begin position="114"/>
        <end position="132"/>
    </location>
</feature>
<dbReference type="PANTHER" id="PTHR43791">
    <property type="entry name" value="PERMEASE-RELATED"/>
    <property type="match status" value="1"/>
</dbReference>
<keyword evidence="5 6" id="KW-0472">Membrane</keyword>
<dbReference type="Pfam" id="PF07690">
    <property type="entry name" value="MFS_1"/>
    <property type="match status" value="1"/>
</dbReference>
<keyword evidence="4 6" id="KW-1133">Transmembrane helix</keyword>
<evidence type="ECO:0000256" key="4">
    <source>
        <dbReference type="ARBA" id="ARBA00022989"/>
    </source>
</evidence>
<sequence length="493" mass="54404">MYNQSTDHKPERGDARELEIIGTNDAEAVPELDQAAQSRLMRKIDLRLIPMLFILFLLAFIDRVNIGNAKVLGIEKELGLYGNQFNIALFVLFVPFVLLDAPCNLILRHVKPQLWLGLNIFLWGIVTIGQGFCKSFGSLVACRVLLGVFEAGFYPGCIYVISMYYRRHQMQFRVNIFFSASILAGAFSGLLAYGISFMHGIAGHSGWRWVFILEGALTSVMALVSLIVLPDWPEKASFLTSEERTYLLHSLAVDAASATMNVWTKKTALLIFGDVKIYLGALMYMGIATTSYSISFFAPTVIHQLGYSAVNAQLMTVPVFVVAAVISISVGFLADHVRHRFGFIMLGCLVATVGYAIMLSHHTVSVGGRYFALFAIATGGFISQPITIVWLSNNLAGHYKRAVGSALQIGLGNASGLIASNIFLPAEAPEYPAGYGTSFGLVWLCGVSAMAMLVLLYCENHKRDRGDRDYRLELSQDEIQNMGDHHPAFRFTY</sequence>
<dbReference type="FunFam" id="1.20.1250.20:FF:000034">
    <property type="entry name" value="MFS general substrate transporter"/>
    <property type="match status" value="1"/>
</dbReference>
<evidence type="ECO:0000313" key="9">
    <source>
        <dbReference type="Proteomes" id="UP000053342"/>
    </source>
</evidence>
<evidence type="ECO:0000256" key="6">
    <source>
        <dbReference type="SAM" id="Phobius"/>
    </source>
</evidence>
<keyword evidence="9" id="KW-1185">Reference proteome</keyword>
<dbReference type="Gene3D" id="1.20.1250.20">
    <property type="entry name" value="MFS general substrate transporter like domains"/>
    <property type="match status" value="2"/>
</dbReference>
<feature type="transmembrane region" description="Helical" evidence="6">
    <location>
        <begin position="314"/>
        <end position="334"/>
    </location>
</feature>
<dbReference type="AlphaFoldDB" id="A0A0D2D5P7"/>
<dbReference type="EMBL" id="KN847343">
    <property type="protein sequence ID" value="KIW37725.1"/>
    <property type="molecule type" value="Genomic_DNA"/>
</dbReference>
<evidence type="ECO:0000256" key="2">
    <source>
        <dbReference type="ARBA" id="ARBA00022448"/>
    </source>
</evidence>
<dbReference type="PROSITE" id="PS50850">
    <property type="entry name" value="MFS"/>
    <property type="match status" value="1"/>
</dbReference>
<protein>
    <recommendedName>
        <fullName evidence="7">Major facilitator superfamily (MFS) profile domain-containing protein</fullName>
    </recommendedName>
</protein>
<dbReference type="HOGENOM" id="CLU_001265_0_1_1"/>
<keyword evidence="2" id="KW-0813">Transport</keyword>
<organism evidence="8 9">
    <name type="scientific">Exophiala oligosperma</name>
    <dbReference type="NCBI Taxonomy" id="215243"/>
    <lineage>
        <taxon>Eukaryota</taxon>
        <taxon>Fungi</taxon>
        <taxon>Dikarya</taxon>
        <taxon>Ascomycota</taxon>
        <taxon>Pezizomycotina</taxon>
        <taxon>Eurotiomycetes</taxon>
        <taxon>Chaetothyriomycetidae</taxon>
        <taxon>Chaetothyriales</taxon>
        <taxon>Herpotrichiellaceae</taxon>
        <taxon>Exophiala</taxon>
    </lineage>
</organism>
<dbReference type="InterPro" id="IPR036259">
    <property type="entry name" value="MFS_trans_sf"/>
</dbReference>
<evidence type="ECO:0000313" key="8">
    <source>
        <dbReference type="EMBL" id="KIW37725.1"/>
    </source>
</evidence>
<keyword evidence="3 6" id="KW-0812">Transmembrane</keyword>
<feature type="transmembrane region" description="Helical" evidence="6">
    <location>
        <begin position="275"/>
        <end position="294"/>
    </location>
</feature>
<feature type="transmembrane region" description="Helical" evidence="6">
    <location>
        <begin position="176"/>
        <end position="195"/>
    </location>
</feature>
<dbReference type="InterPro" id="IPR011701">
    <property type="entry name" value="MFS"/>
</dbReference>
<dbReference type="Proteomes" id="UP000053342">
    <property type="component" value="Unassembled WGS sequence"/>
</dbReference>
<reference evidence="8 9" key="1">
    <citation type="submission" date="2015-01" db="EMBL/GenBank/DDBJ databases">
        <title>The Genome Sequence of Exophiala oligosperma CBS72588.</title>
        <authorList>
            <consortium name="The Broad Institute Genomics Platform"/>
            <person name="Cuomo C."/>
            <person name="de Hoog S."/>
            <person name="Gorbushina A."/>
            <person name="Stielow B."/>
            <person name="Teixiera M."/>
            <person name="Abouelleil A."/>
            <person name="Chapman S.B."/>
            <person name="Priest M."/>
            <person name="Young S.K."/>
            <person name="Wortman J."/>
            <person name="Nusbaum C."/>
            <person name="Birren B."/>
        </authorList>
    </citation>
    <scope>NUCLEOTIDE SEQUENCE [LARGE SCALE GENOMIC DNA]</scope>
    <source>
        <strain evidence="8 9">CBS 72588</strain>
    </source>
</reference>
<feature type="transmembrane region" description="Helical" evidence="6">
    <location>
        <begin position="436"/>
        <end position="458"/>
    </location>
</feature>
<feature type="transmembrane region" description="Helical" evidence="6">
    <location>
        <begin position="86"/>
        <end position="107"/>
    </location>
</feature>
<dbReference type="GO" id="GO:0022857">
    <property type="term" value="F:transmembrane transporter activity"/>
    <property type="evidence" value="ECO:0007669"/>
    <property type="project" value="InterPro"/>
</dbReference>
<dbReference type="VEuPathDB" id="FungiDB:PV06_10356"/>
<dbReference type="InterPro" id="IPR020846">
    <property type="entry name" value="MFS_dom"/>
</dbReference>
<dbReference type="PANTHER" id="PTHR43791:SF52">
    <property type="entry name" value="TRANSPORTER, PUTATIVE (AFU_ORTHOLOGUE AFUA_1G11820)-RELATED"/>
    <property type="match status" value="1"/>
</dbReference>
<evidence type="ECO:0000256" key="5">
    <source>
        <dbReference type="ARBA" id="ARBA00023136"/>
    </source>
</evidence>
<feature type="transmembrane region" description="Helical" evidence="6">
    <location>
        <begin position="48"/>
        <end position="66"/>
    </location>
</feature>
<dbReference type="GO" id="GO:0016020">
    <property type="term" value="C:membrane"/>
    <property type="evidence" value="ECO:0007669"/>
    <property type="project" value="UniProtKB-SubCell"/>
</dbReference>
<feature type="transmembrane region" description="Helical" evidence="6">
    <location>
        <begin position="403"/>
        <end position="424"/>
    </location>
</feature>
<feature type="domain" description="Major facilitator superfamily (MFS) profile" evidence="7">
    <location>
        <begin position="48"/>
        <end position="463"/>
    </location>
</feature>
<accession>A0A0D2D5P7</accession>
<dbReference type="FunFam" id="1.20.1250.20:FF:000068">
    <property type="entry name" value="MFS general substrate transporter"/>
    <property type="match status" value="1"/>
</dbReference>
<feature type="transmembrane region" description="Helical" evidence="6">
    <location>
        <begin position="370"/>
        <end position="391"/>
    </location>
</feature>
<evidence type="ECO:0000259" key="7">
    <source>
        <dbReference type="PROSITE" id="PS50850"/>
    </source>
</evidence>